<feature type="non-terminal residue" evidence="2">
    <location>
        <position position="79"/>
    </location>
</feature>
<dbReference type="AlphaFoldDB" id="A0A0P9CQT1"/>
<organism evidence="2 3">
    <name type="scientific">Kouleothrix aurantiaca</name>
    <dbReference type="NCBI Taxonomy" id="186479"/>
    <lineage>
        <taxon>Bacteria</taxon>
        <taxon>Bacillati</taxon>
        <taxon>Chloroflexota</taxon>
        <taxon>Chloroflexia</taxon>
        <taxon>Chloroflexales</taxon>
        <taxon>Roseiflexineae</taxon>
        <taxon>Roseiflexaceae</taxon>
        <taxon>Kouleothrix</taxon>
    </lineage>
</organism>
<evidence type="ECO:0000313" key="2">
    <source>
        <dbReference type="EMBL" id="KPV48025.1"/>
    </source>
</evidence>
<reference evidence="2 3" key="1">
    <citation type="submission" date="2015-09" db="EMBL/GenBank/DDBJ databases">
        <title>Draft genome sequence of Kouleothrix aurantiaca JCM 19913.</title>
        <authorList>
            <person name="Hemp J."/>
        </authorList>
    </citation>
    <scope>NUCLEOTIDE SEQUENCE [LARGE SCALE GENOMIC DNA]</scope>
    <source>
        <strain evidence="2 3">COM-B</strain>
    </source>
</reference>
<keyword evidence="3" id="KW-1185">Reference proteome</keyword>
<gene>
    <name evidence="2" type="ORF">SE17_40290</name>
</gene>
<evidence type="ECO:0000313" key="3">
    <source>
        <dbReference type="Proteomes" id="UP000050509"/>
    </source>
</evidence>
<dbReference type="EMBL" id="LJCR01003014">
    <property type="protein sequence ID" value="KPV48025.1"/>
    <property type="molecule type" value="Genomic_DNA"/>
</dbReference>
<dbReference type="Pfam" id="PF09860">
    <property type="entry name" value="DUF2087"/>
    <property type="match status" value="1"/>
</dbReference>
<proteinExistence type="predicted"/>
<evidence type="ECO:0000259" key="1">
    <source>
        <dbReference type="Pfam" id="PF09860"/>
    </source>
</evidence>
<accession>A0A0P9CQT1</accession>
<name>A0A0P9CQT1_9CHLR</name>
<dbReference type="InterPro" id="IPR018656">
    <property type="entry name" value="DUF2087"/>
</dbReference>
<protein>
    <recommendedName>
        <fullName evidence="1">DUF2087 domain-containing protein</fullName>
    </recommendedName>
</protein>
<sequence>MRRFLDTQNRVTTWPARREDRALVLQYLADKFTTGREYTEKEVNATINAWHTYHDHATLRRELFSNKLIDRTPNGARYW</sequence>
<feature type="domain" description="DUF2087" evidence="1">
    <location>
        <begin position="10"/>
        <end position="79"/>
    </location>
</feature>
<dbReference type="Proteomes" id="UP000050509">
    <property type="component" value="Unassembled WGS sequence"/>
</dbReference>
<comment type="caution">
    <text evidence="2">The sequence shown here is derived from an EMBL/GenBank/DDBJ whole genome shotgun (WGS) entry which is preliminary data.</text>
</comment>